<dbReference type="InterPro" id="IPR014710">
    <property type="entry name" value="RmlC-like_jellyroll"/>
</dbReference>
<dbReference type="eggNOG" id="COG1482">
    <property type="taxonomic scope" value="Bacteria"/>
</dbReference>
<dbReference type="InterPro" id="IPR014628">
    <property type="entry name" value="Man6P_isomerase_Firm_short"/>
</dbReference>
<feature type="binding site" evidence="3">
    <location>
        <position position="119"/>
    </location>
    <ligand>
        <name>Zn(2+)</name>
        <dbReference type="ChEBI" id="CHEBI:29105"/>
    </ligand>
</feature>
<dbReference type="GO" id="GO:0008270">
    <property type="term" value="F:zinc ion binding"/>
    <property type="evidence" value="ECO:0007669"/>
    <property type="project" value="InterPro"/>
</dbReference>
<dbReference type="KEGG" id="ttr:Tter_0465"/>
<keyword evidence="6" id="KW-0413">Isomerase</keyword>
<dbReference type="Proteomes" id="UP000000323">
    <property type="component" value="Chromosome 1"/>
</dbReference>
<dbReference type="HOGENOM" id="CLU_020529_0_1_0"/>
<dbReference type="PANTHER" id="PTHR42742">
    <property type="entry name" value="TRANSCRIPTIONAL REPRESSOR MPRA"/>
    <property type="match status" value="1"/>
</dbReference>
<proteinExistence type="predicted"/>
<keyword evidence="1 3" id="KW-0479">Metal-binding</keyword>
<dbReference type="GO" id="GO:0005975">
    <property type="term" value="P:carbohydrate metabolic process"/>
    <property type="evidence" value="ECO:0007669"/>
    <property type="project" value="InterPro"/>
</dbReference>
<dbReference type="AlphaFoldDB" id="D1CEN0"/>
<dbReference type="EC" id="5.3.1.8" evidence="6"/>
<evidence type="ECO:0000256" key="4">
    <source>
        <dbReference type="PIRSR" id="PIRSR036894-2"/>
    </source>
</evidence>
<accession>D1CEN0</accession>
<dbReference type="GO" id="GO:0004476">
    <property type="term" value="F:mannose-6-phosphate isomerase activity"/>
    <property type="evidence" value="ECO:0007669"/>
    <property type="project" value="UniProtKB-EC"/>
</dbReference>
<comment type="cofactor">
    <cofactor evidence="3">
        <name>Zn(2+)</name>
        <dbReference type="ChEBI" id="CHEBI:29105"/>
    </cofactor>
    <text evidence="3">Binds 1 zinc ion per subunit.</text>
</comment>
<evidence type="ECO:0000259" key="5">
    <source>
        <dbReference type="Pfam" id="PF20511"/>
    </source>
</evidence>
<reference evidence="7" key="1">
    <citation type="journal article" date="2010" name="Stand. Genomic Sci.">
        <title>Complete genome sequence of 'Thermobaculum terrenum' type strain (YNP1).</title>
        <authorList>
            <person name="Kiss H."/>
            <person name="Cleland D."/>
            <person name="Lapidus A."/>
            <person name="Lucas S."/>
            <person name="Glavina Del Rio T."/>
            <person name="Nolan M."/>
            <person name="Tice H."/>
            <person name="Han C."/>
            <person name="Goodwin L."/>
            <person name="Pitluck S."/>
            <person name="Liolios K."/>
            <person name="Ivanova N."/>
            <person name="Mavromatis K."/>
            <person name="Ovchinnikova G."/>
            <person name="Pati A."/>
            <person name="Chen A."/>
            <person name="Palaniappan K."/>
            <person name="Land M."/>
            <person name="Hauser L."/>
            <person name="Chang Y."/>
            <person name="Jeffries C."/>
            <person name="Lu M."/>
            <person name="Brettin T."/>
            <person name="Detter J."/>
            <person name="Goker M."/>
            <person name="Tindall B."/>
            <person name="Beck B."/>
            <person name="McDermott T."/>
            <person name="Woyke T."/>
            <person name="Bristow J."/>
            <person name="Eisen J."/>
            <person name="Markowitz V."/>
            <person name="Hugenholtz P."/>
            <person name="Kyrpides N."/>
            <person name="Klenk H."/>
            <person name="Cheng J."/>
        </authorList>
    </citation>
    <scope>NUCLEOTIDE SEQUENCE [LARGE SCALE GENOMIC DNA]</scope>
    <source>
        <strain evidence="7">ATCC BAA-798 / YNP1</strain>
    </source>
</reference>
<dbReference type="CDD" id="cd07010">
    <property type="entry name" value="cupin_PMI_type_I_N_bac"/>
    <property type="match status" value="1"/>
</dbReference>
<dbReference type="InterPro" id="IPR011051">
    <property type="entry name" value="RmlC_Cupin_sf"/>
</dbReference>
<dbReference type="Gene3D" id="2.60.120.10">
    <property type="entry name" value="Jelly Rolls"/>
    <property type="match status" value="2"/>
</dbReference>
<evidence type="ECO:0000256" key="3">
    <source>
        <dbReference type="PIRSR" id="PIRSR036894-1"/>
    </source>
</evidence>
<dbReference type="EMBL" id="CP001825">
    <property type="protein sequence ID" value="ACZ41386.1"/>
    <property type="molecule type" value="Genomic_DNA"/>
</dbReference>
<dbReference type="PANTHER" id="PTHR42742:SF3">
    <property type="entry name" value="FRUCTOKINASE"/>
    <property type="match status" value="1"/>
</dbReference>
<keyword evidence="2 3" id="KW-0862">Zinc</keyword>
<dbReference type="Pfam" id="PF20511">
    <property type="entry name" value="PMI_typeI_cat"/>
    <property type="match status" value="1"/>
</dbReference>
<evidence type="ECO:0000313" key="7">
    <source>
        <dbReference type="Proteomes" id="UP000000323"/>
    </source>
</evidence>
<evidence type="ECO:0000313" key="6">
    <source>
        <dbReference type="EMBL" id="ACZ41386.1"/>
    </source>
</evidence>
<gene>
    <name evidence="6" type="ordered locus">Tter_0465</name>
</gene>
<evidence type="ECO:0000256" key="1">
    <source>
        <dbReference type="ARBA" id="ARBA00022723"/>
    </source>
</evidence>
<dbReference type="RefSeq" id="WP_012874421.1">
    <property type="nucleotide sequence ID" value="NC_013525.1"/>
</dbReference>
<dbReference type="SUPFAM" id="SSF51182">
    <property type="entry name" value="RmlC-like cupins"/>
    <property type="match status" value="1"/>
</dbReference>
<dbReference type="PIRSF" id="PIRSF036894">
    <property type="entry name" value="PMI_Firm_short"/>
    <property type="match status" value="1"/>
</dbReference>
<organism evidence="6 7">
    <name type="scientific">Thermobaculum terrenum (strain ATCC BAA-798 / CCMEE 7001 / YNP1)</name>
    <dbReference type="NCBI Taxonomy" id="525904"/>
    <lineage>
        <taxon>Bacteria</taxon>
        <taxon>Bacillati</taxon>
        <taxon>Chloroflexota</taxon>
        <taxon>Chloroflexia</taxon>
        <taxon>Candidatus Thermobaculales</taxon>
        <taxon>Candidatus Thermobaculaceae</taxon>
        <taxon>Thermobaculum</taxon>
    </lineage>
</organism>
<feature type="domain" description="Phosphomannose isomerase type I catalytic" evidence="5">
    <location>
        <begin position="10"/>
        <end position="108"/>
    </location>
</feature>
<protein>
    <submittedName>
        <fullName evidence="6">Mannose-6-phosphate isomerase</fullName>
        <ecNumber evidence="6">5.3.1.8</ecNumber>
    </submittedName>
</protein>
<sequence length="365" mass="40667">MPKLYPLIFEPELKEKIWGGRKLETILGKKLPPDVPIGESWEAYGGNVVAYGDYRGMTVDQLVDELGSDLLGASIWESYDGIFPLLFKYIDANEFLSVQVHPDDEYARTKAGYPKGKTESWYIVHAEPGAKLVHGWKKDTSPEEVEDAVRNNKLEELLEYIDVQAGDVVFAPAGTVHAVGGGILLAEIQENSDITYRLYDWGRVGFDGKPRELHIKESLETLDYHATAQHKNTPLSVAWDGVTRSYLVACRYFVAELMAGSVAFELDFQGDRFEILSLVSGAVKLEWADNKISLRPGTTTLVPAALGRLRIVPESEDVRMLRMYVPRGLKEDVVEPLLSAGYSLEQVLALGGDIRHNDIASVVQR</sequence>
<feature type="binding site" evidence="3">
    <location>
        <position position="177"/>
    </location>
    <ligand>
        <name>Zn(2+)</name>
        <dbReference type="ChEBI" id="CHEBI:29105"/>
    </ligand>
</feature>
<dbReference type="STRING" id="525904.Tter_0465"/>
<name>D1CEN0_THET1</name>
<dbReference type="InterPro" id="IPR046457">
    <property type="entry name" value="PMI_typeI_cat"/>
</dbReference>
<evidence type="ECO:0000256" key="2">
    <source>
        <dbReference type="ARBA" id="ARBA00022833"/>
    </source>
</evidence>
<dbReference type="InterPro" id="IPR051804">
    <property type="entry name" value="Carb_Metab_Reg_Kinase/Isom"/>
</dbReference>
<feature type="active site" evidence="4">
    <location>
        <position position="197"/>
    </location>
</feature>
<dbReference type="OrthoDB" id="9808275at2"/>
<feature type="binding site" evidence="3">
    <location>
        <position position="101"/>
    </location>
    <ligand>
        <name>Zn(2+)</name>
        <dbReference type="ChEBI" id="CHEBI:29105"/>
    </ligand>
</feature>
<keyword evidence="7" id="KW-1185">Reference proteome</keyword>